<keyword evidence="9" id="KW-1185">Reference proteome</keyword>
<reference evidence="8" key="1">
    <citation type="submission" date="2020-09" db="EMBL/GenBank/DDBJ databases">
        <title>Genome-Enabled Discovery of Anthraquinone Biosynthesis in Senna tora.</title>
        <authorList>
            <person name="Kang S.-H."/>
            <person name="Pandey R.P."/>
            <person name="Lee C.-M."/>
            <person name="Sim J.-S."/>
            <person name="Jeong J.-T."/>
            <person name="Choi B.-S."/>
            <person name="Jung M."/>
            <person name="Ginzburg D."/>
            <person name="Zhao K."/>
            <person name="Won S.Y."/>
            <person name="Oh T.-J."/>
            <person name="Yu Y."/>
            <person name="Kim N.-H."/>
            <person name="Lee O.R."/>
            <person name="Lee T.-H."/>
            <person name="Bashyal P."/>
            <person name="Kim T.-S."/>
            <person name="Lee W.-H."/>
            <person name="Kawkins C."/>
            <person name="Kim C.-K."/>
            <person name="Kim J.S."/>
            <person name="Ahn B.O."/>
            <person name="Rhee S.Y."/>
            <person name="Sohng J.K."/>
        </authorList>
    </citation>
    <scope>NUCLEOTIDE SEQUENCE</scope>
    <source>
        <tissue evidence="8">Leaf</tissue>
    </source>
</reference>
<comment type="caution">
    <text evidence="8">The sequence shown here is derived from an EMBL/GenBank/DDBJ whole genome shotgun (WGS) entry which is preliminary data.</text>
</comment>
<feature type="transmembrane region" description="Helical" evidence="6">
    <location>
        <begin position="181"/>
        <end position="201"/>
    </location>
</feature>
<evidence type="ECO:0000256" key="3">
    <source>
        <dbReference type="ARBA" id="ARBA00022692"/>
    </source>
</evidence>
<feature type="transmembrane region" description="Helical" evidence="6">
    <location>
        <begin position="107"/>
        <end position="125"/>
    </location>
</feature>
<feature type="transmembrane region" description="Helical" evidence="6">
    <location>
        <begin position="74"/>
        <end position="101"/>
    </location>
</feature>
<feature type="domain" description="EamA" evidence="7">
    <location>
        <begin position="27"/>
        <end position="153"/>
    </location>
</feature>
<dbReference type="InterPro" id="IPR037185">
    <property type="entry name" value="EmrE-like"/>
</dbReference>
<evidence type="ECO:0000256" key="1">
    <source>
        <dbReference type="ARBA" id="ARBA00004141"/>
    </source>
</evidence>
<feature type="transmembrane region" description="Helical" evidence="6">
    <location>
        <begin position="213"/>
        <end position="235"/>
    </location>
</feature>
<keyword evidence="5 6" id="KW-0472">Membrane</keyword>
<accession>A0A834SKN1</accession>
<dbReference type="GO" id="GO:0016020">
    <property type="term" value="C:membrane"/>
    <property type="evidence" value="ECO:0007669"/>
    <property type="project" value="UniProtKB-SubCell"/>
</dbReference>
<dbReference type="SUPFAM" id="SSF103481">
    <property type="entry name" value="Multidrug resistance efflux transporter EmrE"/>
    <property type="match status" value="2"/>
</dbReference>
<feature type="domain" description="EamA" evidence="7">
    <location>
        <begin position="183"/>
        <end position="321"/>
    </location>
</feature>
<feature type="transmembrane region" description="Helical" evidence="6">
    <location>
        <begin position="40"/>
        <end position="62"/>
    </location>
</feature>
<dbReference type="InterPro" id="IPR030184">
    <property type="entry name" value="WAT1-related"/>
</dbReference>
<evidence type="ECO:0000259" key="7">
    <source>
        <dbReference type="Pfam" id="PF00892"/>
    </source>
</evidence>
<protein>
    <recommendedName>
        <fullName evidence="6">WAT1-related protein</fullName>
    </recommendedName>
</protein>
<dbReference type="EMBL" id="JAAIUW010000012">
    <property type="protein sequence ID" value="KAF7806110.1"/>
    <property type="molecule type" value="Genomic_DNA"/>
</dbReference>
<evidence type="ECO:0000256" key="6">
    <source>
        <dbReference type="RuleBase" id="RU363077"/>
    </source>
</evidence>
<feature type="transmembrane region" description="Helical" evidence="6">
    <location>
        <begin position="278"/>
        <end position="298"/>
    </location>
</feature>
<keyword evidence="3 6" id="KW-0812">Transmembrane</keyword>
<dbReference type="PANTHER" id="PTHR31218">
    <property type="entry name" value="WAT1-RELATED PROTEIN"/>
    <property type="match status" value="1"/>
</dbReference>
<gene>
    <name evidence="8" type="ORF">G2W53_038271</name>
</gene>
<comment type="subcellular location">
    <subcellularLocation>
        <location evidence="1 6">Membrane</location>
        <topology evidence="1 6">Multi-pass membrane protein</topology>
    </subcellularLocation>
</comment>
<evidence type="ECO:0000313" key="9">
    <source>
        <dbReference type="Proteomes" id="UP000634136"/>
    </source>
</evidence>
<evidence type="ECO:0000256" key="4">
    <source>
        <dbReference type="ARBA" id="ARBA00022989"/>
    </source>
</evidence>
<feature type="transmembrane region" description="Helical" evidence="6">
    <location>
        <begin position="247"/>
        <end position="266"/>
    </location>
</feature>
<name>A0A834SKN1_9FABA</name>
<dbReference type="Pfam" id="PF00892">
    <property type="entry name" value="EamA"/>
    <property type="match status" value="2"/>
</dbReference>
<dbReference type="GO" id="GO:0022857">
    <property type="term" value="F:transmembrane transporter activity"/>
    <property type="evidence" value="ECO:0007669"/>
    <property type="project" value="InterPro"/>
</dbReference>
<keyword evidence="4 6" id="KW-1133">Transmembrane helix</keyword>
<feature type="transmembrane region" description="Helical" evidence="6">
    <location>
        <begin position="137"/>
        <end position="155"/>
    </location>
</feature>
<dbReference type="OrthoDB" id="1728340at2759"/>
<dbReference type="InterPro" id="IPR000620">
    <property type="entry name" value="EamA_dom"/>
</dbReference>
<proteinExistence type="inferred from homology"/>
<organism evidence="8 9">
    <name type="scientific">Senna tora</name>
    <dbReference type="NCBI Taxonomy" id="362788"/>
    <lineage>
        <taxon>Eukaryota</taxon>
        <taxon>Viridiplantae</taxon>
        <taxon>Streptophyta</taxon>
        <taxon>Embryophyta</taxon>
        <taxon>Tracheophyta</taxon>
        <taxon>Spermatophyta</taxon>
        <taxon>Magnoliopsida</taxon>
        <taxon>eudicotyledons</taxon>
        <taxon>Gunneridae</taxon>
        <taxon>Pentapetalae</taxon>
        <taxon>rosids</taxon>
        <taxon>fabids</taxon>
        <taxon>Fabales</taxon>
        <taxon>Fabaceae</taxon>
        <taxon>Caesalpinioideae</taxon>
        <taxon>Cassia clade</taxon>
        <taxon>Senna</taxon>
    </lineage>
</organism>
<comment type="similarity">
    <text evidence="2 6">Belongs to the drug/metabolite transporter (DMT) superfamily. Plant drug/metabolite exporter (P-DME) (TC 2.A.7.4) family.</text>
</comment>
<feature type="transmembrane region" description="Helical" evidence="6">
    <location>
        <begin position="304"/>
        <end position="323"/>
    </location>
</feature>
<evidence type="ECO:0000256" key="5">
    <source>
        <dbReference type="ARBA" id="ARBA00023136"/>
    </source>
</evidence>
<dbReference type="AlphaFoldDB" id="A0A834SKN1"/>
<evidence type="ECO:0000256" key="2">
    <source>
        <dbReference type="ARBA" id="ARBA00007635"/>
    </source>
</evidence>
<dbReference type="Proteomes" id="UP000634136">
    <property type="component" value="Unassembled WGS sequence"/>
</dbReference>
<evidence type="ECO:0000313" key="8">
    <source>
        <dbReference type="EMBL" id="KAF7806110.1"/>
    </source>
</evidence>
<sequence>MGLKEYLMKCVPFAAMAMVECMDVGLTTLGKAAISKGMNYHIFIVYSNALASLILLPSLFFLNRAHSPPLSFSILCKFFLLSLIGITTMQNCAMTGISYSSPTLGSAMNNLIPAFTFVLAAIFRIEKIDIRSSKSQIRMLGTVVSISGALIVTLYKGASIGGSPFHENVSQPFLMAQTDNWVIGGLFLATAYISLALWNIAQAVVLRGYPSQLTIVAFSSLFGAIQSTILSLIVVKDPNAWIISPDIELISIVYGGICGYVVSYLVMTWCIDKKGPIFVAMFKPLKIGIAAFMGAAFLGDTLHIGSVIGSIVIVIGFYTVLWAQSKEQNDNSQKVYTQPSSPSRRSPLLESHIRDEANVLA</sequence>